<dbReference type="InterPro" id="IPR026961">
    <property type="entry name" value="PGG_dom"/>
</dbReference>
<feature type="compositionally biased region" description="Basic and acidic residues" evidence="8">
    <location>
        <begin position="418"/>
        <end position="437"/>
    </location>
</feature>
<dbReference type="PANTHER" id="PTHR24186:SF50">
    <property type="entry name" value="ANKYRIN REPEAT-CONTAINING PROTEIN ITN1-LIKE ISOFORM X1"/>
    <property type="match status" value="1"/>
</dbReference>
<dbReference type="Gene3D" id="1.25.40.20">
    <property type="entry name" value="Ankyrin repeat-containing domain"/>
    <property type="match status" value="2"/>
</dbReference>
<keyword evidence="5 7" id="KW-0040">ANK repeat</keyword>
<reference evidence="11" key="1">
    <citation type="journal article" date="2019" name="Science">
        <title>Mutation of a bHLH transcription factor allowed almond domestication.</title>
        <authorList>
            <person name="Sanchez-Perez R."/>
            <person name="Pavan S."/>
            <person name="Mazzeo R."/>
            <person name="Moldovan C."/>
            <person name="Aiese Cigliano R."/>
            <person name="Del Cueto J."/>
            <person name="Ricciardi F."/>
            <person name="Lotti C."/>
            <person name="Ricciardi L."/>
            <person name="Dicenta F."/>
            <person name="Lopez-Marques R.L."/>
            <person name="Lindberg Moller B."/>
        </authorList>
    </citation>
    <scope>NUCLEOTIDE SEQUENCE</scope>
</reference>
<sequence>MDRLVYEAATSGDVGLFRRIQDGDELPDVLYKKTPKDNNVLHIAAEFKQIKFFNDIPLEYGSSLFWATNKKGDTPLHVAAKVGCVEVVEFLIEHARKSLHHMERGDEERGPADGESQNKLLQVKNSDNDTTLHLAVRYNHDEVAIRLMEADPQLCCFTNKANESPLFLAVRKGTPSIVHCILKAYESGVSPSFQGTNGLTALHAAVTQEQLKDKDVVEILVSKNRDLIKEVDGIGWTPLHYAAFTGNVEATQLLMESDSSASYIMDLSSKMSALHVAAYAGHTKVMEELIRYQPDTCDLVNSKGQTVLHSAILGGQGKVVNYILRTPKLTGLINEADEDGNTPLHIAVKYKKVEIISILTADRRVDKDAVNKKVSKAIDIFLGQNSEEQGTIDSPVLHQLGSCVGGPFFQQKISNDFNKPETSEKDTPGTSAIEHKRQSLQSASDQALKRLDTKLVVTTLIATVTFAAAVTPPGGFKSDGKSVLSEDTFFKVTFMLAIIAIYNESNPIRISSIEIATPESLIRYSIGGLLVAFFSATMAVMPERRRMLSLRTKPFTGQPPFDVVLNVIGGFAVALVSMHVIWTMHRKLRRNNRPGCQPCNFVKLWLKLWADAVRYSLISTSH</sequence>
<dbReference type="EMBL" id="AP019300">
    <property type="protein sequence ID" value="BBH01551.1"/>
    <property type="molecule type" value="Genomic_DNA"/>
</dbReference>
<accession>A0A4Y1RBH1</accession>
<gene>
    <name evidence="11" type="ORF">Prudu_011846</name>
</gene>
<evidence type="ECO:0000256" key="7">
    <source>
        <dbReference type="PROSITE-ProRule" id="PRU00023"/>
    </source>
</evidence>
<dbReference type="SMART" id="SM00248">
    <property type="entry name" value="ANK"/>
    <property type="match status" value="8"/>
</dbReference>
<feature type="transmembrane region" description="Helical" evidence="9">
    <location>
        <begin position="455"/>
        <end position="476"/>
    </location>
</feature>
<dbReference type="PANTHER" id="PTHR24186">
    <property type="entry name" value="PROTEIN PHOSPHATASE 1 REGULATORY SUBUNIT"/>
    <property type="match status" value="1"/>
</dbReference>
<evidence type="ECO:0000313" key="11">
    <source>
        <dbReference type="EMBL" id="BBH01551.1"/>
    </source>
</evidence>
<evidence type="ECO:0000256" key="3">
    <source>
        <dbReference type="ARBA" id="ARBA00022737"/>
    </source>
</evidence>
<feature type="region of interest" description="Disordered" evidence="8">
    <location>
        <begin position="417"/>
        <end position="438"/>
    </location>
</feature>
<keyword evidence="4 9" id="KW-1133">Transmembrane helix</keyword>
<evidence type="ECO:0000256" key="4">
    <source>
        <dbReference type="ARBA" id="ARBA00022989"/>
    </source>
</evidence>
<dbReference type="GO" id="GO:0005886">
    <property type="term" value="C:plasma membrane"/>
    <property type="evidence" value="ECO:0007669"/>
    <property type="project" value="TreeGrafter"/>
</dbReference>
<dbReference type="InterPro" id="IPR036770">
    <property type="entry name" value="Ankyrin_rpt-contain_sf"/>
</dbReference>
<keyword evidence="6 9" id="KW-0472">Membrane</keyword>
<proteinExistence type="predicted"/>
<feature type="repeat" description="ANK" evidence="7">
    <location>
        <begin position="71"/>
        <end position="94"/>
    </location>
</feature>
<name>A0A4Y1RBH1_PRUDU</name>
<dbReference type="Pfam" id="PF12796">
    <property type="entry name" value="Ank_2"/>
    <property type="match status" value="3"/>
</dbReference>
<feature type="transmembrane region" description="Helical" evidence="9">
    <location>
        <begin position="488"/>
        <end position="503"/>
    </location>
</feature>
<evidence type="ECO:0000256" key="2">
    <source>
        <dbReference type="ARBA" id="ARBA00022692"/>
    </source>
</evidence>
<evidence type="ECO:0000256" key="9">
    <source>
        <dbReference type="SAM" id="Phobius"/>
    </source>
</evidence>
<protein>
    <submittedName>
        <fullName evidence="11">Ankyrin repeat family protein</fullName>
    </submittedName>
</protein>
<feature type="repeat" description="ANK" evidence="7">
    <location>
        <begin position="197"/>
        <end position="227"/>
    </location>
</feature>
<feature type="domain" description="PGG" evidence="10">
    <location>
        <begin position="451"/>
        <end position="502"/>
    </location>
</feature>
<evidence type="ECO:0000256" key="5">
    <source>
        <dbReference type="ARBA" id="ARBA00023043"/>
    </source>
</evidence>
<feature type="repeat" description="ANK" evidence="7">
    <location>
        <begin position="339"/>
        <end position="359"/>
    </location>
</feature>
<dbReference type="AlphaFoldDB" id="A0A4Y1RBH1"/>
<dbReference type="InterPro" id="IPR002110">
    <property type="entry name" value="Ankyrin_rpt"/>
</dbReference>
<evidence type="ECO:0000256" key="8">
    <source>
        <dbReference type="SAM" id="MobiDB-lite"/>
    </source>
</evidence>
<dbReference type="Pfam" id="PF13962">
    <property type="entry name" value="PGG"/>
    <property type="match status" value="1"/>
</dbReference>
<evidence type="ECO:0000256" key="1">
    <source>
        <dbReference type="ARBA" id="ARBA00004141"/>
    </source>
</evidence>
<dbReference type="PROSITE" id="PS50297">
    <property type="entry name" value="ANK_REP_REGION"/>
    <property type="match status" value="3"/>
</dbReference>
<keyword evidence="3" id="KW-0677">Repeat</keyword>
<comment type="subcellular location">
    <subcellularLocation>
        <location evidence="1">Membrane</location>
        <topology evidence="1">Multi-pass membrane protein</topology>
    </subcellularLocation>
</comment>
<keyword evidence="2 9" id="KW-0812">Transmembrane</keyword>
<dbReference type="SUPFAM" id="SSF48403">
    <property type="entry name" value="Ankyrin repeat"/>
    <property type="match status" value="1"/>
</dbReference>
<feature type="transmembrane region" description="Helical" evidence="9">
    <location>
        <begin position="524"/>
        <end position="541"/>
    </location>
</feature>
<feature type="transmembrane region" description="Helical" evidence="9">
    <location>
        <begin position="561"/>
        <end position="582"/>
    </location>
</feature>
<evidence type="ECO:0000259" key="10">
    <source>
        <dbReference type="Pfam" id="PF13962"/>
    </source>
</evidence>
<feature type="repeat" description="ANK" evidence="7">
    <location>
        <begin position="234"/>
        <end position="266"/>
    </location>
</feature>
<evidence type="ECO:0000256" key="6">
    <source>
        <dbReference type="ARBA" id="ARBA00023136"/>
    </source>
</evidence>
<organism evidence="11">
    <name type="scientific">Prunus dulcis</name>
    <name type="common">Almond</name>
    <name type="synonym">Amygdalus dulcis</name>
    <dbReference type="NCBI Taxonomy" id="3755"/>
    <lineage>
        <taxon>Eukaryota</taxon>
        <taxon>Viridiplantae</taxon>
        <taxon>Streptophyta</taxon>
        <taxon>Embryophyta</taxon>
        <taxon>Tracheophyta</taxon>
        <taxon>Spermatophyta</taxon>
        <taxon>Magnoliopsida</taxon>
        <taxon>eudicotyledons</taxon>
        <taxon>Gunneridae</taxon>
        <taxon>Pentapetalae</taxon>
        <taxon>rosids</taxon>
        <taxon>fabids</taxon>
        <taxon>Rosales</taxon>
        <taxon>Rosaceae</taxon>
        <taxon>Amygdaloideae</taxon>
        <taxon>Amygdaleae</taxon>
        <taxon>Prunus</taxon>
    </lineage>
</organism>
<dbReference type="PROSITE" id="PS50088">
    <property type="entry name" value="ANK_REPEAT"/>
    <property type="match status" value="4"/>
</dbReference>